<dbReference type="Proteomes" id="UP000806542">
    <property type="component" value="Unassembled WGS sequence"/>
</dbReference>
<gene>
    <name evidence="2" type="ORF">INF28_09220</name>
</gene>
<comment type="caution">
    <text evidence="2">The sequence shown here is derived from an EMBL/GenBank/DDBJ whole genome shotgun (WGS) entry which is preliminary data.</text>
</comment>
<protein>
    <submittedName>
        <fullName evidence="2">Zinc ribbon domain-containing protein</fullName>
    </submittedName>
</protein>
<dbReference type="RefSeq" id="WP_226393195.1">
    <property type="nucleotide sequence ID" value="NZ_JADCKB010000019.1"/>
</dbReference>
<dbReference type="EMBL" id="JADCKB010000019">
    <property type="protein sequence ID" value="MBE5040641.1"/>
    <property type="molecule type" value="Genomic_DNA"/>
</dbReference>
<evidence type="ECO:0000259" key="1">
    <source>
        <dbReference type="Pfam" id="PF13240"/>
    </source>
</evidence>
<reference evidence="2" key="1">
    <citation type="submission" date="2020-10" db="EMBL/GenBank/DDBJ databases">
        <title>ChiBAC.</title>
        <authorList>
            <person name="Zenner C."/>
            <person name="Hitch T.C.A."/>
            <person name="Clavel T."/>
        </authorList>
    </citation>
    <scope>NUCLEOTIDE SEQUENCE</scope>
    <source>
        <strain evidence="2">DSM 107454</strain>
    </source>
</reference>
<evidence type="ECO:0000313" key="3">
    <source>
        <dbReference type="Proteomes" id="UP000806542"/>
    </source>
</evidence>
<dbReference type="InterPro" id="IPR026870">
    <property type="entry name" value="Zinc_ribbon_dom"/>
</dbReference>
<accession>A0A9D5M1X7</accession>
<proteinExistence type="predicted"/>
<dbReference type="AlphaFoldDB" id="A0A9D5M1X7"/>
<name>A0A9D5M1X7_9FIRM</name>
<keyword evidence="3" id="KW-1185">Reference proteome</keyword>
<feature type="domain" description="Zinc-ribbon" evidence="1">
    <location>
        <begin position="2"/>
        <end position="23"/>
    </location>
</feature>
<sequence>MFCAKCGKKINDNAFFCNFCGTQVQRNTKTNVSQHQTPFIGPFRSHRYKRELEIAQKKIDELNAMLTPEMRDVYHLNNLKLTLESEIRVLQNKLETDTAVLDAKLSNLHNLFSPAAKNSISFWLLDSFSETKKTTDNTLHSVKGEKYPVCSEIQ</sequence>
<evidence type="ECO:0000313" key="2">
    <source>
        <dbReference type="EMBL" id="MBE5040641.1"/>
    </source>
</evidence>
<dbReference type="Pfam" id="PF13240">
    <property type="entry name" value="Zn_Ribbon_1"/>
    <property type="match status" value="1"/>
</dbReference>
<organism evidence="2 3">
    <name type="scientific">Ructibacterium gallinarum</name>
    <dbReference type="NCBI Taxonomy" id="2779355"/>
    <lineage>
        <taxon>Bacteria</taxon>
        <taxon>Bacillati</taxon>
        <taxon>Bacillota</taxon>
        <taxon>Clostridia</taxon>
        <taxon>Eubacteriales</taxon>
        <taxon>Oscillospiraceae</taxon>
        <taxon>Ructibacterium</taxon>
    </lineage>
</organism>